<evidence type="ECO:0000313" key="2">
    <source>
        <dbReference type="Proteomes" id="UP001568894"/>
    </source>
</evidence>
<protein>
    <submittedName>
        <fullName evidence="1">Uncharacterized protein</fullName>
    </submittedName>
</protein>
<accession>A0ABV4KGE6</accession>
<organism evidence="1 2">
    <name type="scientific">Flavobacterium frigidarium</name>
    <dbReference type="NCBI Taxonomy" id="99286"/>
    <lineage>
        <taxon>Bacteria</taxon>
        <taxon>Pseudomonadati</taxon>
        <taxon>Bacteroidota</taxon>
        <taxon>Flavobacteriia</taxon>
        <taxon>Flavobacteriales</taxon>
        <taxon>Flavobacteriaceae</taxon>
        <taxon>Flavobacterium</taxon>
    </lineage>
</organism>
<keyword evidence="2" id="KW-1185">Reference proteome</keyword>
<evidence type="ECO:0000313" key="1">
    <source>
        <dbReference type="EMBL" id="MEZ7516743.1"/>
    </source>
</evidence>
<dbReference type="RefSeq" id="WP_371572128.1">
    <property type="nucleotide sequence ID" value="NZ_JASMRN010000022.1"/>
</dbReference>
<dbReference type="Proteomes" id="UP001568894">
    <property type="component" value="Unassembled WGS sequence"/>
</dbReference>
<comment type="caution">
    <text evidence="1">The sequence shown here is derived from an EMBL/GenBank/DDBJ whole genome shotgun (WGS) entry which is preliminary data.</text>
</comment>
<name>A0ABV4KGE6_9FLAO</name>
<dbReference type="EMBL" id="JASMRN010000022">
    <property type="protein sequence ID" value="MEZ7516743.1"/>
    <property type="molecule type" value="Genomic_DNA"/>
</dbReference>
<sequence>MIQYIQHLITKIKANLLGRTKLSFALMSKVCVIAAFVLFSNAVSGQRKYNSEKKSFQMKEAKDFMREEKSNSKSLRKSSAKEKSVESLIVDLQPSIYVYNGIVKTYGDNPTNLFIDIASLEQINKLQLLSKDIEIVSITIKNNRELNSEIDLSSFAAFDKLKYVYLISKVSATEQEIMSMVSNYDSRYSLLYEIQEESSNN</sequence>
<reference evidence="1 2" key="1">
    <citation type="submission" date="2023-05" db="EMBL/GenBank/DDBJ databases">
        <title>Adaptations of aquatic viruses from atmosphere-close ecosystems of the Central Arctic Ocean.</title>
        <authorList>
            <person name="Rahlff J."/>
            <person name="Holmfeldt K."/>
        </authorList>
    </citation>
    <scope>NUCLEOTIDE SEQUENCE [LARGE SCALE GENOMIC DNA]</scope>
    <source>
        <strain evidence="1 2">Arc14</strain>
    </source>
</reference>
<gene>
    <name evidence="1" type="ORF">QO192_15805</name>
</gene>
<proteinExistence type="predicted"/>